<sequence length="262" mass="30719">MSNLNKEEILFYLYFIFILIGKSIGLGANNFILRIITIMAFIFLLIKLTITKYTRREIIIIAILIIIGMFTFYISKRAGVLLSILTIIGMKNIEYKKLFSLSLNIKVIIYFTIIFSSLIGMIPNKQYVHWRDGIGYITRYSLGYNHPNLLHSNLFIIVVLFIYLNYKKLNIINCSIILAVNFFIYNFSLSRTGFYSIIMIVIVSYILSRIKKHINYSIFKYIMPISVIFTFVTAKLYNQYEILYKLDNILTGRIFVSFLKLI</sequence>
<feature type="transmembrane region" description="Helical" evidence="1">
    <location>
        <begin position="31"/>
        <end position="50"/>
    </location>
</feature>
<keyword evidence="1" id="KW-0812">Transmembrane</keyword>
<organism evidence="2 3">
    <name type="scientific">Clostridium chauvoei JF4335</name>
    <dbReference type="NCBI Taxonomy" id="1351755"/>
    <lineage>
        <taxon>Bacteria</taxon>
        <taxon>Bacillati</taxon>
        <taxon>Bacillota</taxon>
        <taxon>Clostridia</taxon>
        <taxon>Eubacteriales</taxon>
        <taxon>Clostridiaceae</taxon>
        <taxon>Clostridium</taxon>
    </lineage>
</organism>
<feature type="transmembrane region" description="Helical" evidence="1">
    <location>
        <begin position="57"/>
        <end position="74"/>
    </location>
</feature>
<feature type="transmembrane region" description="Helical" evidence="1">
    <location>
        <begin position="194"/>
        <end position="211"/>
    </location>
</feature>
<keyword evidence="1" id="KW-1133">Transmembrane helix</keyword>
<feature type="transmembrane region" description="Helical" evidence="1">
    <location>
        <begin position="9"/>
        <end position="25"/>
    </location>
</feature>
<name>A0A1U6IZH9_9CLOT</name>
<reference evidence="3" key="1">
    <citation type="submission" date="2017-03" db="EMBL/GenBank/DDBJ databases">
        <authorList>
            <person name="Falquet L."/>
            <person name="Falquet L."/>
        </authorList>
    </citation>
    <scope>NUCLEOTIDE SEQUENCE [LARGE SCALE GENOMIC DNA]</scope>
</reference>
<gene>
    <name evidence="2" type="ORF">CCH01_04810</name>
</gene>
<keyword evidence="3" id="KW-1185">Reference proteome</keyword>
<dbReference type="GeneID" id="66300848"/>
<protein>
    <submittedName>
        <fullName evidence="2">Putative CPS polymerase</fullName>
    </submittedName>
</protein>
<dbReference type="AlphaFoldDB" id="A0A1U6IZH9"/>
<keyword evidence="1" id="KW-0472">Membrane</keyword>
<feature type="transmembrane region" description="Helical" evidence="1">
    <location>
        <begin position="171"/>
        <end position="188"/>
    </location>
</feature>
<feature type="transmembrane region" description="Helical" evidence="1">
    <location>
        <begin position="218"/>
        <end position="237"/>
    </location>
</feature>
<evidence type="ECO:0000313" key="2">
    <source>
        <dbReference type="EMBL" id="SLK13411.1"/>
    </source>
</evidence>
<accession>A0A1U6IZH9</accession>
<evidence type="ECO:0000256" key="1">
    <source>
        <dbReference type="SAM" id="Phobius"/>
    </source>
</evidence>
<feature type="transmembrane region" description="Helical" evidence="1">
    <location>
        <begin position="144"/>
        <end position="164"/>
    </location>
</feature>
<dbReference type="Proteomes" id="UP000190476">
    <property type="component" value="Chromosome I"/>
</dbReference>
<evidence type="ECO:0000313" key="3">
    <source>
        <dbReference type="Proteomes" id="UP000190476"/>
    </source>
</evidence>
<feature type="transmembrane region" description="Helical" evidence="1">
    <location>
        <begin position="80"/>
        <end position="95"/>
    </location>
</feature>
<dbReference type="RefSeq" id="WP_079481105.1">
    <property type="nucleotide sequence ID" value="NZ_CBML010000006.1"/>
</dbReference>
<feature type="transmembrane region" description="Helical" evidence="1">
    <location>
        <begin position="107"/>
        <end position="124"/>
    </location>
</feature>
<dbReference type="EMBL" id="LT799839">
    <property type="protein sequence ID" value="SLK13411.1"/>
    <property type="molecule type" value="Genomic_DNA"/>
</dbReference>
<proteinExistence type="predicted"/>
<dbReference type="STRING" id="1351755.CCH01_04810"/>
<dbReference type="OrthoDB" id="1995052at2"/>